<keyword evidence="7" id="KW-0057">Aromatic amino acid biosynthesis</keyword>
<dbReference type="FunFam" id="3.20.20.70:FF:000037">
    <property type="entry name" value="Tryptophan synthase alpha chain"/>
    <property type="match status" value="1"/>
</dbReference>
<evidence type="ECO:0000256" key="10">
    <source>
        <dbReference type="RuleBase" id="RU003662"/>
    </source>
</evidence>
<comment type="pathway">
    <text evidence="2">Amino-acid biosynthesis; L-tryptophan biosynthesis; L-tryptophan from chorismate: step 5/5.</text>
</comment>
<dbReference type="SUPFAM" id="SSF51366">
    <property type="entry name" value="Ribulose-phoshate binding barrel"/>
    <property type="match status" value="1"/>
</dbReference>
<keyword evidence="6" id="KW-0822">Tryptophan biosynthesis</keyword>
<name>A0A024GTF5_9STRA</name>
<keyword evidence="12" id="KW-1185">Reference proteome</keyword>
<dbReference type="UniPathway" id="UPA00035">
    <property type="reaction ID" value="UER00044"/>
</dbReference>
<dbReference type="PANTHER" id="PTHR43406:SF1">
    <property type="entry name" value="TRYPTOPHAN SYNTHASE ALPHA CHAIN, CHLOROPLASTIC"/>
    <property type="match status" value="1"/>
</dbReference>
<dbReference type="PANTHER" id="PTHR43406">
    <property type="entry name" value="TRYPTOPHAN SYNTHASE, ALPHA CHAIN"/>
    <property type="match status" value="1"/>
</dbReference>
<evidence type="ECO:0000256" key="1">
    <source>
        <dbReference type="ARBA" id="ARBA00003365"/>
    </source>
</evidence>
<dbReference type="HAMAP" id="MF_00131">
    <property type="entry name" value="Trp_synth_alpha"/>
    <property type="match status" value="1"/>
</dbReference>
<protein>
    <recommendedName>
        <fullName evidence="4">tryptophan synthase</fullName>
        <ecNumber evidence="4">4.2.1.20</ecNumber>
    </recommendedName>
</protein>
<evidence type="ECO:0000256" key="3">
    <source>
        <dbReference type="ARBA" id="ARBA00011270"/>
    </source>
</evidence>
<dbReference type="GO" id="GO:0005829">
    <property type="term" value="C:cytosol"/>
    <property type="evidence" value="ECO:0007669"/>
    <property type="project" value="TreeGrafter"/>
</dbReference>
<dbReference type="EC" id="4.2.1.20" evidence="4"/>
<dbReference type="GO" id="GO:0004834">
    <property type="term" value="F:tryptophan synthase activity"/>
    <property type="evidence" value="ECO:0007669"/>
    <property type="project" value="UniProtKB-EC"/>
</dbReference>
<organism evidence="11 12">
    <name type="scientific">Albugo candida</name>
    <dbReference type="NCBI Taxonomy" id="65357"/>
    <lineage>
        <taxon>Eukaryota</taxon>
        <taxon>Sar</taxon>
        <taxon>Stramenopiles</taxon>
        <taxon>Oomycota</taxon>
        <taxon>Peronosporomycetes</taxon>
        <taxon>Albuginales</taxon>
        <taxon>Albuginaceae</taxon>
        <taxon>Albugo</taxon>
    </lineage>
</organism>
<proteinExistence type="inferred from homology"/>
<dbReference type="Pfam" id="PF00290">
    <property type="entry name" value="Trp_syntA"/>
    <property type="match status" value="1"/>
</dbReference>
<evidence type="ECO:0000313" key="12">
    <source>
        <dbReference type="Proteomes" id="UP000053237"/>
    </source>
</evidence>
<dbReference type="STRING" id="65357.A0A024GTF5"/>
<keyword evidence="8" id="KW-0456">Lyase</keyword>
<evidence type="ECO:0000256" key="4">
    <source>
        <dbReference type="ARBA" id="ARBA00012043"/>
    </source>
</evidence>
<dbReference type="AlphaFoldDB" id="A0A024GTF5"/>
<evidence type="ECO:0000256" key="6">
    <source>
        <dbReference type="ARBA" id="ARBA00022822"/>
    </source>
</evidence>
<evidence type="ECO:0000256" key="9">
    <source>
        <dbReference type="ARBA" id="ARBA00049047"/>
    </source>
</evidence>
<evidence type="ECO:0000256" key="8">
    <source>
        <dbReference type="ARBA" id="ARBA00023239"/>
    </source>
</evidence>
<comment type="catalytic activity">
    <reaction evidence="9">
        <text>(1S,2R)-1-C-(indol-3-yl)glycerol 3-phosphate + L-serine = D-glyceraldehyde 3-phosphate + L-tryptophan + H2O</text>
        <dbReference type="Rhea" id="RHEA:10532"/>
        <dbReference type="ChEBI" id="CHEBI:15377"/>
        <dbReference type="ChEBI" id="CHEBI:33384"/>
        <dbReference type="ChEBI" id="CHEBI:57912"/>
        <dbReference type="ChEBI" id="CHEBI:58866"/>
        <dbReference type="ChEBI" id="CHEBI:59776"/>
        <dbReference type="EC" id="4.2.1.20"/>
    </reaction>
</comment>
<dbReference type="InterPro" id="IPR002028">
    <property type="entry name" value="Trp_synthase_suA"/>
</dbReference>
<dbReference type="InParanoid" id="A0A024GTF5"/>
<gene>
    <name evidence="11" type="ORF">BN9_118330</name>
</gene>
<dbReference type="InterPro" id="IPR013785">
    <property type="entry name" value="Aldolase_TIM"/>
</dbReference>
<evidence type="ECO:0000256" key="2">
    <source>
        <dbReference type="ARBA" id="ARBA00004733"/>
    </source>
</evidence>
<dbReference type="Gene3D" id="3.20.20.70">
    <property type="entry name" value="Aldolase class I"/>
    <property type="match status" value="1"/>
</dbReference>
<comment type="caution">
    <text evidence="11">The sequence shown here is derived from an EMBL/GenBank/DDBJ whole genome shotgun (WGS) entry which is preliminary data.</text>
</comment>
<dbReference type="EMBL" id="CAIX01000425">
    <property type="protein sequence ID" value="CCI50238.1"/>
    <property type="molecule type" value="Genomic_DNA"/>
</dbReference>
<comment type="function">
    <text evidence="1">The alpha subunit is responsible for the aldol cleavage of indoleglycerol phosphate to indole and glyceraldehyde 3-phosphate.</text>
</comment>
<evidence type="ECO:0000313" key="11">
    <source>
        <dbReference type="EMBL" id="CCI50238.1"/>
    </source>
</evidence>
<dbReference type="CDD" id="cd04724">
    <property type="entry name" value="Tryptophan_synthase_alpha"/>
    <property type="match status" value="1"/>
</dbReference>
<evidence type="ECO:0000256" key="5">
    <source>
        <dbReference type="ARBA" id="ARBA00022605"/>
    </source>
</evidence>
<dbReference type="Proteomes" id="UP000053237">
    <property type="component" value="Unassembled WGS sequence"/>
</dbReference>
<evidence type="ECO:0000256" key="7">
    <source>
        <dbReference type="ARBA" id="ARBA00023141"/>
    </source>
</evidence>
<dbReference type="NCBIfam" id="TIGR00262">
    <property type="entry name" value="trpA"/>
    <property type="match status" value="1"/>
</dbReference>
<reference evidence="11 12" key="1">
    <citation type="submission" date="2012-05" db="EMBL/GenBank/DDBJ databases">
        <title>Recombination and specialization in a pathogen metapopulation.</title>
        <authorList>
            <person name="Gardiner A."/>
            <person name="Kemen E."/>
            <person name="Schultz-Larsen T."/>
            <person name="MacLean D."/>
            <person name="Van Oosterhout C."/>
            <person name="Jones J.D.G."/>
        </authorList>
    </citation>
    <scope>NUCLEOTIDE SEQUENCE [LARGE SCALE GENOMIC DNA]</scope>
    <source>
        <strain evidence="11 12">Ac Nc2</strain>
    </source>
</reference>
<comment type="similarity">
    <text evidence="10">Belongs to the TrpA family.</text>
</comment>
<dbReference type="InterPro" id="IPR011060">
    <property type="entry name" value="RibuloseP-bd_barrel"/>
</dbReference>
<dbReference type="OrthoDB" id="10050244at2759"/>
<sequence length="268" mass="29211">MTRFSIKDSFVKAKKEQRTVFIAFTCCGFVDKEDTVDILLALEGGGTDIIELGIPFSDPQADGPTIQRAHQRGVDQNISLKDVLLTVRKAREKGLNVPIVLMGYYNNFLQYDRDTTLCKDVSEAGADGFIIVDLPPEEAAGLSACAKENGLSYIPLISPTTSKERIDVINSIAHGFIYCVSLNGVTGERKELAPNLNEFIERIRDRVSEPLALGFGLSTREHFLTAGKAADAVVMGSRIIQTIENAEPANTSGRAKAVRQFCASITQP</sequence>
<comment type="subunit">
    <text evidence="3">Tetramer of two alpha and two beta chains.</text>
</comment>
<accession>A0A024GTF5</accession>
<keyword evidence="5" id="KW-0028">Amino-acid biosynthesis</keyword>